<gene>
    <name evidence="6" type="ORF">HF964_00655</name>
</gene>
<keyword evidence="2" id="KW-0813">Transport</keyword>
<dbReference type="InterPro" id="IPR027417">
    <property type="entry name" value="P-loop_NTPase"/>
</dbReference>
<evidence type="ECO:0000256" key="3">
    <source>
        <dbReference type="ARBA" id="ARBA00022741"/>
    </source>
</evidence>
<keyword evidence="7" id="KW-1185">Reference proteome</keyword>
<dbReference type="InterPro" id="IPR003439">
    <property type="entry name" value="ABC_transporter-like_ATP-bd"/>
</dbReference>
<dbReference type="SMART" id="SM00382">
    <property type="entry name" value="AAA"/>
    <property type="match status" value="1"/>
</dbReference>
<dbReference type="InterPro" id="IPR003593">
    <property type="entry name" value="AAA+_ATPase"/>
</dbReference>
<dbReference type="PROSITE" id="PS50893">
    <property type="entry name" value="ABC_TRANSPORTER_2"/>
    <property type="match status" value="1"/>
</dbReference>
<comment type="similarity">
    <text evidence="1">Belongs to the ABC transporter superfamily.</text>
</comment>
<evidence type="ECO:0000313" key="7">
    <source>
        <dbReference type="Proteomes" id="UP000549765"/>
    </source>
</evidence>
<dbReference type="Gene3D" id="3.40.50.300">
    <property type="entry name" value="P-loop containing nucleotide triphosphate hydrolases"/>
    <property type="match status" value="1"/>
</dbReference>
<evidence type="ECO:0000313" key="6">
    <source>
        <dbReference type="EMBL" id="NKZ23328.1"/>
    </source>
</evidence>
<name>A0A7X6S295_9LACO</name>
<comment type="caution">
    <text evidence="6">The sequence shown here is derived from an EMBL/GenBank/DDBJ whole genome shotgun (WGS) entry which is preliminary data.</text>
</comment>
<dbReference type="GO" id="GO:0005524">
    <property type="term" value="F:ATP binding"/>
    <property type="evidence" value="ECO:0007669"/>
    <property type="project" value="UniProtKB-KW"/>
</dbReference>
<evidence type="ECO:0000259" key="5">
    <source>
        <dbReference type="PROSITE" id="PS50893"/>
    </source>
</evidence>
<dbReference type="PROSITE" id="PS00211">
    <property type="entry name" value="ABC_TRANSPORTER_1"/>
    <property type="match status" value="1"/>
</dbReference>
<dbReference type="PANTHER" id="PTHR43335">
    <property type="entry name" value="ABC TRANSPORTER, ATP-BINDING PROTEIN"/>
    <property type="match status" value="1"/>
</dbReference>
<dbReference type="PANTHER" id="PTHR43335:SF4">
    <property type="entry name" value="ABC TRANSPORTER, ATP-BINDING PROTEIN"/>
    <property type="match status" value="1"/>
</dbReference>
<dbReference type="Pfam" id="PF00005">
    <property type="entry name" value="ABC_tran"/>
    <property type="match status" value="1"/>
</dbReference>
<dbReference type="EMBL" id="JAAXPN010000001">
    <property type="protein sequence ID" value="NKZ23328.1"/>
    <property type="molecule type" value="Genomic_DNA"/>
</dbReference>
<dbReference type="InterPro" id="IPR017871">
    <property type="entry name" value="ABC_transporter-like_CS"/>
</dbReference>
<evidence type="ECO:0000256" key="1">
    <source>
        <dbReference type="ARBA" id="ARBA00005417"/>
    </source>
</evidence>
<feature type="domain" description="ABC transporter" evidence="5">
    <location>
        <begin position="6"/>
        <end position="231"/>
    </location>
</feature>
<dbReference type="AlphaFoldDB" id="A0A7X6S295"/>
<reference evidence="6 7" key="1">
    <citation type="submission" date="2020-04" db="EMBL/GenBank/DDBJ databases">
        <title>MicrobeNet Type strains.</title>
        <authorList>
            <person name="Nicholson A.C."/>
        </authorList>
    </citation>
    <scope>NUCLEOTIDE SEQUENCE [LARGE SCALE GENOMIC DNA]</scope>
    <source>
        <strain evidence="6 7">CCUG 61472</strain>
    </source>
</reference>
<dbReference type="SUPFAM" id="SSF52540">
    <property type="entry name" value="P-loop containing nucleoside triphosphate hydrolases"/>
    <property type="match status" value="1"/>
</dbReference>
<evidence type="ECO:0000256" key="4">
    <source>
        <dbReference type="ARBA" id="ARBA00022840"/>
    </source>
</evidence>
<protein>
    <submittedName>
        <fullName evidence="6">ATP-binding cassette domain-containing protein</fullName>
    </submittedName>
</protein>
<dbReference type="GO" id="GO:0016887">
    <property type="term" value="F:ATP hydrolysis activity"/>
    <property type="evidence" value="ECO:0007669"/>
    <property type="project" value="InterPro"/>
</dbReference>
<organism evidence="6 7">
    <name type="scientific">Periweissella fabalis</name>
    <dbReference type="NCBI Taxonomy" id="1070421"/>
    <lineage>
        <taxon>Bacteria</taxon>
        <taxon>Bacillati</taxon>
        <taxon>Bacillota</taxon>
        <taxon>Bacilli</taxon>
        <taxon>Lactobacillales</taxon>
        <taxon>Lactobacillaceae</taxon>
        <taxon>Periweissella</taxon>
    </lineage>
</organism>
<keyword evidence="4 6" id="KW-0067">ATP-binding</keyword>
<sequence length="302" mass="32897">MMENILQVSQLSKRFGKKQALSNVEFTVGKGRIVGLIGPNGAGKTTIMKAILGLFSYEDGQIKIDNQPVSETSHQALAKVGALIEYPAIYPYLSGLDHLKLNATGDDVTNRIDRLVKQMKMDSYITRKAKNYSLGMKQKLGIALALINQPELVILDEPMNGLDPQATKDLRDVIIEQAAAGTAFLISSHILSELEKLVSEVVIIDHGEVIKQATIANLNQDQADYIILKTSDDEQAQIILQQAGIAVMKAPGVVFNQTATVTLAVVLKTLIQANIDVFDVLHQGEDLEASLLSILHNETKEG</sequence>
<proteinExistence type="inferred from homology"/>
<evidence type="ECO:0000256" key="2">
    <source>
        <dbReference type="ARBA" id="ARBA00022448"/>
    </source>
</evidence>
<keyword evidence="3" id="KW-0547">Nucleotide-binding</keyword>
<accession>A0A7X6S295</accession>
<dbReference type="Proteomes" id="UP000549765">
    <property type="component" value="Unassembled WGS sequence"/>
</dbReference>